<dbReference type="InterPro" id="IPR011527">
    <property type="entry name" value="ABC1_TM_dom"/>
</dbReference>
<feature type="transmembrane region" description="Helical" evidence="13">
    <location>
        <begin position="231"/>
        <end position="249"/>
    </location>
</feature>
<keyword evidence="4" id="KW-0813">Transport</keyword>
<accession>A0A1I6MIN3</accession>
<dbReference type="Gene3D" id="1.20.1560.10">
    <property type="entry name" value="ABC transporter type 1, transmembrane domain"/>
    <property type="match status" value="1"/>
</dbReference>
<evidence type="ECO:0000256" key="8">
    <source>
        <dbReference type="ARBA" id="ARBA00022840"/>
    </source>
</evidence>
<feature type="transmembrane region" description="Helical" evidence="13">
    <location>
        <begin position="352"/>
        <end position="371"/>
    </location>
</feature>
<dbReference type="STRING" id="474950.SAMN05421771_2738"/>
<evidence type="ECO:0000256" key="1">
    <source>
        <dbReference type="ARBA" id="ARBA00004651"/>
    </source>
</evidence>
<dbReference type="SUPFAM" id="SSF52540">
    <property type="entry name" value="P-loop containing nucleoside triphosphate hydrolases"/>
    <property type="match status" value="1"/>
</dbReference>
<dbReference type="GO" id="GO:0005886">
    <property type="term" value="C:plasma membrane"/>
    <property type="evidence" value="ECO:0007669"/>
    <property type="project" value="UniProtKB-SubCell"/>
</dbReference>
<proteinExistence type="inferred from homology"/>
<evidence type="ECO:0000256" key="11">
    <source>
        <dbReference type="ARBA" id="ARBA00034018"/>
    </source>
</evidence>
<dbReference type="Gene3D" id="3.40.50.300">
    <property type="entry name" value="P-loop containing nucleotide triphosphate hydrolases"/>
    <property type="match status" value="1"/>
</dbReference>
<feature type="transmembrane region" description="Helical" evidence="13">
    <location>
        <begin position="65"/>
        <end position="85"/>
    </location>
</feature>
<evidence type="ECO:0000313" key="16">
    <source>
        <dbReference type="EMBL" id="SFS15580.1"/>
    </source>
</evidence>
<dbReference type="FunFam" id="1.20.1560.10:FF:000011">
    <property type="entry name" value="Multidrug ABC transporter ATP-binding protein"/>
    <property type="match status" value="1"/>
</dbReference>
<sequence length="700" mass="77852">METEKTNDAPKSDAAAQVAADTVEAGAAGVSSAKTVEVKAEERKKPAGDDEVMGKAYDGRLMKRLLTYLTPYKLQVGLSAVFILIKAASDVMGPYFVETAVDTYMTGKSAEKLSWLARHLSRTPMTGITQLGVLYLGTLLLTYGLEFAQTYLMQWTGQKIMFDLRSQIFRHLQRMSPAFFDHNPVGKLVTRVTSDVDALNEMFTSGVLAIFEDIFILVFIVAIMLKMSWPLALFTLSVIPAILYATSIFRKYVRDSYRRQRAATAKINTFTQEYVSGMAVVQMFNREKRAYKDFSEVNYENKRAWSDAIFAYALYYPVVEFLSSVAIALVIWQGGAAVLRNLPFVSAGLTRAPGFFGTVTLGVLIAFIQYAQRFFRPIQDLSDKYNILQAAMAASERVFKLLDTVPGIASPAKPIAAAKSGRDFGRIEFRDVWFTYQTLDARQQARVATASDAELRSFADIEWILCGVSFVIAPDETAAIVGHTGAGKTTITALMMRFYDIQRGSILVDGVDVREQDLKALRQRFGVVLQDPFLFTGTIAENIRLGSSWITEERLERAADEVNVGDFIRSLPLGFQEPVIERGATLSTGQKQLISFARALAHDPGILILDEATSSVDTETEQRVRLALSRMIAGRTSVLIAHRLSTIQKADSILVMHKGTLRERGTHQELLAHRGLYYKLYELQYRDQEIGAPIAETASA</sequence>
<keyword evidence="17" id="KW-1185">Reference proteome</keyword>
<evidence type="ECO:0000256" key="4">
    <source>
        <dbReference type="ARBA" id="ARBA00022448"/>
    </source>
</evidence>
<evidence type="ECO:0000256" key="7">
    <source>
        <dbReference type="ARBA" id="ARBA00022741"/>
    </source>
</evidence>
<dbReference type="CDD" id="cd18544">
    <property type="entry name" value="ABC_6TM_TmrA_like"/>
    <property type="match status" value="1"/>
</dbReference>
<dbReference type="AlphaFoldDB" id="A0A1I6MIN3"/>
<dbReference type="InterPro" id="IPR039421">
    <property type="entry name" value="Type_1_exporter"/>
</dbReference>
<evidence type="ECO:0000256" key="2">
    <source>
        <dbReference type="ARBA" id="ARBA00006526"/>
    </source>
</evidence>
<comment type="catalytic activity">
    <reaction evidence="11">
        <text>ATP + H2O + xenobioticSide 1 = ADP + phosphate + xenobioticSide 2.</text>
        <dbReference type="EC" id="7.6.2.2"/>
    </reaction>
</comment>
<gene>
    <name evidence="16" type="ORF">SAMN05421771_2738</name>
</gene>
<evidence type="ECO:0000256" key="13">
    <source>
        <dbReference type="SAM" id="Phobius"/>
    </source>
</evidence>
<dbReference type="Proteomes" id="UP000199024">
    <property type="component" value="Unassembled WGS sequence"/>
</dbReference>
<dbReference type="GO" id="GO:0008559">
    <property type="term" value="F:ABC-type xenobiotic transporter activity"/>
    <property type="evidence" value="ECO:0007669"/>
    <property type="project" value="UniProtKB-EC"/>
</dbReference>
<feature type="transmembrane region" description="Helical" evidence="13">
    <location>
        <begin position="207"/>
        <end position="225"/>
    </location>
</feature>
<evidence type="ECO:0000256" key="6">
    <source>
        <dbReference type="ARBA" id="ARBA00022692"/>
    </source>
</evidence>
<dbReference type="PROSITE" id="PS50929">
    <property type="entry name" value="ABC_TM1F"/>
    <property type="match status" value="1"/>
</dbReference>
<dbReference type="PANTHER" id="PTHR43394:SF1">
    <property type="entry name" value="ATP-BINDING CASSETTE SUB-FAMILY B MEMBER 10, MITOCHONDRIAL"/>
    <property type="match status" value="1"/>
</dbReference>
<dbReference type="SMART" id="SM00382">
    <property type="entry name" value="AAA"/>
    <property type="match status" value="1"/>
</dbReference>
<dbReference type="Pfam" id="PF00664">
    <property type="entry name" value="ABC_membrane"/>
    <property type="match status" value="1"/>
</dbReference>
<dbReference type="InterPro" id="IPR027417">
    <property type="entry name" value="P-loop_NTPase"/>
</dbReference>
<keyword evidence="6 13" id="KW-0812">Transmembrane</keyword>
<dbReference type="Pfam" id="PF00005">
    <property type="entry name" value="ABC_tran"/>
    <property type="match status" value="1"/>
</dbReference>
<dbReference type="GO" id="GO:0015421">
    <property type="term" value="F:ABC-type oligopeptide transporter activity"/>
    <property type="evidence" value="ECO:0007669"/>
    <property type="project" value="TreeGrafter"/>
</dbReference>
<dbReference type="PROSITE" id="PS50893">
    <property type="entry name" value="ABC_TRANSPORTER_2"/>
    <property type="match status" value="1"/>
</dbReference>
<comment type="subcellular location">
    <subcellularLocation>
        <location evidence="1">Cell membrane</location>
        <topology evidence="1">Multi-pass membrane protein</topology>
    </subcellularLocation>
</comment>
<comment type="similarity">
    <text evidence="2">Belongs to the ABC transporter superfamily. Drug exporter-2 (TC 3.A.1.117) family.</text>
</comment>
<keyword evidence="8 16" id="KW-0067">ATP-binding</keyword>
<dbReference type="SUPFAM" id="SSF90123">
    <property type="entry name" value="ABC transporter transmembrane region"/>
    <property type="match status" value="1"/>
</dbReference>
<evidence type="ECO:0000256" key="5">
    <source>
        <dbReference type="ARBA" id="ARBA00022475"/>
    </source>
</evidence>
<dbReference type="InterPro" id="IPR036640">
    <property type="entry name" value="ABC1_TM_sf"/>
</dbReference>
<evidence type="ECO:0000256" key="12">
    <source>
        <dbReference type="ARBA" id="ARBA00074518"/>
    </source>
</evidence>
<dbReference type="PANTHER" id="PTHR43394">
    <property type="entry name" value="ATP-DEPENDENT PERMEASE MDL1, MITOCHONDRIAL"/>
    <property type="match status" value="1"/>
</dbReference>
<keyword evidence="7" id="KW-0547">Nucleotide-binding</keyword>
<organism evidence="16 17">
    <name type="scientific">Granulicella pectinivorans</name>
    <dbReference type="NCBI Taxonomy" id="474950"/>
    <lineage>
        <taxon>Bacteria</taxon>
        <taxon>Pseudomonadati</taxon>
        <taxon>Acidobacteriota</taxon>
        <taxon>Terriglobia</taxon>
        <taxon>Terriglobales</taxon>
        <taxon>Acidobacteriaceae</taxon>
        <taxon>Granulicella</taxon>
    </lineage>
</organism>
<feature type="transmembrane region" description="Helical" evidence="13">
    <location>
        <begin position="132"/>
        <end position="152"/>
    </location>
</feature>
<feature type="domain" description="ABC transmembrane type-1" evidence="15">
    <location>
        <begin position="78"/>
        <end position="390"/>
    </location>
</feature>
<evidence type="ECO:0000259" key="14">
    <source>
        <dbReference type="PROSITE" id="PS50893"/>
    </source>
</evidence>
<reference evidence="16 17" key="1">
    <citation type="submission" date="2016-10" db="EMBL/GenBank/DDBJ databases">
        <authorList>
            <person name="de Groot N.N."/>
        </authorList>
    </citation>
    <scope>NUCLEOTIDE SEQUENCE [LARGE SCALE GENOMIC DNA]</scope>
    <source>
        <strain evidence="16 17">DSM 21001</strain>
    </source>
</reference>
<evidence type="ECO:0000256" key="3">
    <source>
        <dbReference type="ARBA" id="ARBA00012191"/>
    </source>
</evidence>
<keyword evidence="9 13" id="KW-1133">Transmembrane helix</keyword>
<dbReference type="OrthoDB" id="9762778at2"/>
<dbReference type="FunFam" id="3.40.50.300:FF:000221">
    <property type="entry name" value="Multidrug ABC transporter ATP-binding protein"/>
    <property type="match status" value="1"/>
</dbReference>
<name>A0A1I6MIN3_9BACT</name>
<evidence type="ECO:0000259" key="15">
    <source>
        <dbReference type="PROSITE" id="PS50929"/>
    </source>
</evidence>
<keyword evidence="10 13" id="KW-0472">Membrane</keyword>
<dbReference type="EC" id="7.6.2.2" evidence="3"/>
<keyword evidence="5" id="KW-1003">Cell membrane</keyword>
<dbReference type="InterPro" id="IPR003593">
    <property type="entry name" value="AAA+_ATPase"/>
</dbReference>
<dbReference type="GO" id="GO:0016887">
    <property type="term" value="F:ATP hydrolysis activity"/>
    <property type="evidence" value="ECO:0007669"/>
    <property type="project" value="InterPro"/>
</dbReference>
<feature type="domain" description="ABC transporter" evidence="14">
    <location>
        <begin position="427"/>
        <end position="683"/>
    </location>
</feature>
<dbReference type="GO" id="GO:0005524">
    <property type="term" value="F:ATP binding"/>
    <property type="evidence" value="ECO:0007669"/>
    <property type="project" value="UniProtKB-KW"/>
</dbReference>
<evidence type="ECO:0000256" key="10">
    <source>
        <dbReference type="ARBA" id="ARBA00023136"/>
    </source>
</evidence>
<protein>
    <recommendedName>
        <fullName evidence="12">Multidrug resistance-like ATP-binding protein MdlA</fullName>
        <ecNumber evidence="3">7.6.2.2</ecNumber>
    </recommendedName>
</protein>
<dbReference type="EMBL" id="FOZL01000001">
    <property type="protein sequence ID" value="SFS15580.1"/>
    <property type="molecule type" value="Genomic_DNA"/>
</dbReference>
<feature type="transmembrane region" description="Helical" evidence="13">
    <location>
        <begin position="309"/>
        <end position="332"/>
    </location>
</feature>
<evidence type="ECO:0000313" key="17">
    <source>
        <dbReference type="Proteomes" id="UP000199024"/>
    </source>
</evidence>
<evidence type="ECO:0000256" key="9">
    <source>
        <dbReference type="ARBA" id="ARBA00022989"/>
    </source>
</evidence>
<dbReference type="InterPro" id="IPR003439">
    <property type="entry name" value="ABC_transporter-like_ATP-bd"/>
</dbReference>